<dbReference type="EMBL" id="KD084637">
    <property type="protein sequence ID" value="EMS62286.1"/>
    <property type="molecule type" value="Genomic_DNA"/>
</dbReference>
<proteinExistence type="predicted"/>
<name>M7ZRN0_TRIUA</name>
<protein>
    <submittedName>
        <fullName evidence="1">Uncharacterized protein</fullName>
    </submittedName>
</protein>
<sequence length="90" mass="9826">MARKTPIVVASMLILMLLVLLTRFKGSVVRNASGSHVIIGSNVLSGVVSLLIRKGTVIKVYIKRENAGSWDSGLEKEQILENYSAQLQKS</sequence>
<organism evidence="1">
    <name type="scientific">Triticum urartu</name>
    <name type="common">Red wild einkorn</name>
    <name type="synonym">Crithodium urartu</name>
    <dbReference type="NCBI Taxonomy" id="4572"/>
    <lineage>
        <taxon>Eukaryota</taxon>
        <taxon>Viridiplantae</taxon>
        <taxon>Streptophyta</taxon>
        <taxon>Embryophyta</taxon>
        <taxon>Tracheophyta</taxon>
        <taxon>Spermatophyta</taxon>
        <taxon>Magnoliopsida</taxon>
        <taxon>Liliopsida</taxon>
        <taxon>Poales</taxon>
        <taxon>Poaceae</taxon>
        <taxon>BOP clade</taxon>
        <taxon>Pooideae</taxon>
        <taxon>Triticodae</taxon>
        <taxon>Triticeae</taxon>
        <taxon>Triticinae</taxon>
        <taxon>Triticum</taxon>
    </lineage>
</organism>
<accession>M7ZRN0</accession>
<reference evidence="1" key="1">
    <citation type="journal article" date="2013" name="Nature">
        <title>Draft genome of the wheat A-genome progenitor Triticum urartu.</title>
        <authorList>
            <person name="Ling H.Q."/>
            <person name="Zhao S."/>
            <person name="Liu D."/>
            <person name="Wang J."/>
            <person name="Sun H."/>
            <person name="Zhang C."/>
            <person name="Fan H."/>
            <person name="Li D."/>
            <person name="Dong L."/>
            <person name="Tao Y."/>
            <person name="Gao C."/>
            <person name="Wu H."/>
            <person name="Li Y."/>
            <person name="Cui Y."/>
            <person name="Guo X."/>
            <person name="Zheng S."/>
            <person name="Wang B."/>
            <person name="Yu K."/>
            <person name="Liang Q."/>
            <person name="Yang W."/>
            <person name="Lou X."/>
            <person name="Chen J."/>
            <person name="Feng M."/>
            <person name="Jian J."/>
            <person name="Zhang X."/>
            <person name="Luo G."/>
            <person name="Jiang Y."/>
            <person name="Liu J."/>
            <person name="Wang Z."/>
            <person name="Sha Y."/>
            <person name="Zhang B."/>
            <person name="Wu H."/>
            <person name="Tang D."/>
            <person name="Shen Q."/>
            <person name="Xue P."/>
            <person name="Zou S."/>
            <person name="Wang X."/>
            <person name="Liu X."/>
            <person name="Wang F."/>
            <person name="Yang Y."/>
            <person name="An X."/>
            <person name="Dong Z."/>
            <person name="Zhang K."/>
            <person name="Zhang X."/>
            <person name="Luo M.C."/>
            <person name="Dvorak J."/>
            <person name="Tong Y."/>
            <person name="Wang J."/>
            <person name="Yang H."/>
            <person name="Li Z."/>
            <person name="Wang D."/>
            <person name="Zhang A."/>
            <person name="Wang J."/>
        </authorList>
    </citation>
    <scope>NUCLEOTIDE SEQUENCE</scope>
</reference>
<evidence type="ECO:0000313" key="1">
    <source>
        <dbReference type="EMBL" id="EMS62286.1"/>
    </source>
</evidence>
<dbReference type="AlphaFoldDB" id="M7ZRN0"/>
<gene>
    <name evidence="1" type="ORF">TRIUR3_14132</name>
</gene>